<evidence type="ECO:0000313" key="4">
    <source>
        <dbReference type="EMBL" id="PZG38078.1"/>
    </source>
</evidence>
<keyword evidence="5" id="KW-1185">Reference proteome</keyword>
<dbReference type="Pfam" id="PF20058">
    <property type="entry name" value="DUF6457"/>
    <property type="match status" value="1"/>
</dbReference>
<dbReference type="SUPFAM" id="SSF53448">
    <property type="entry name" value="Nucleotide-diphospho-sugar transferases"/>
    <property type="match status" value="1"/>
</dbReference>
<dbReference type="InterPro" id="IPR029044">
    <property type="entry name" value="Nucleotide-diphossugar_trans"/>
</dbReference>
<comment type="caution">
    <text evidence="4">The sequence shown here is derived from an EMBL/GenBank/DDBJ whole genome shotgun (WGS) entry which is preliminary data.</text>
</comment>
<evidence type="ECO:0000256" key="1">
    <source>
        <dbReference type="ARBA" id="ARBA00022679"/>
    </source>
</evidence>
<organism evidence="4 5">
    <name type="scientific">Spongiactinospora gelatinilytica</name>
    <dbReference type="NCBI Taxonomy" id="2666298"/>
    <lineage>
        <taxon>Bacteria</taxon>
        <taxon>Bacillati</taxon>
        <taxon>Actinomycetota</taxon>
        <taxon>Actinomycetes</taxon>
        <taxon>Streptosporangiales</taxon>
        <taxon>Streptosporangiaceae</taxon>
        <taxon>Spongiactinospora</taxon>
    </lineage>
</organism>
<dbReference type="Gene3D" id="3.90.550.10">
    <property type="entry name" value="Spore Coat Polysaccharide Biosynthesis Protein SpsA, Chain A"/>
    <property type="match status" value="1"/>
</dbReference>
<reference evidence="4 5" key="1">
    <citation type="submission" date="2018-01" db="EMBL/GenBank/DDBJ databases">
        <title>Draft genome sequence of Sphaerisporangium sp. 7K107.</title>
        <authorList>
            <person name="Sahin N."/>
            <person name="Saygin H."/>
            <person name="Ay H."/>
        </authorList>
    </citation>
    <scope>NUCLEOTIDE SEQUENCE [LARGE SCALE GENOMIC DNA]</scope>
    <source>
        <strain evidence="4 5">7K107</strain>
    </source>
</reference>
<evidence type="ECO:0000313" key="5">
    <source>
        <dbReference type="Proteomes" id="UP000248544"/>
    </source>
</evidence>
<gene>
    <name evidence="4" type="ORF">C1I98_24740</name>
</gene>
<proteinExistence type="predicted"/>
<protein>
    <submittedName>
        <fullName evidence="4">Molybdenum cofactor guanylyltransferase</fullName>
    </submittedName>
</protein>
<name>A0A2W2GLQ1_9ACTN</name>
<dbReference type="PANTHER" id="PTHR19136">
    <property type="entry name" value="MOLYBDENUM COFACTOR GUANYLYLTRANSFERASE"/>
    <property type="match status" value="1"/>
</dbReference>
<dbReference type="GO" id="GO:0016779">
    <property type="term" value="F:nucleotidyltransferase activity"/>
    <property type="evidence" value="ECO:0007669"/>
    <property type="project" value="UniProtKB-KW"/>
</dbReference>
<dbReference type="PANTHER" id="PTHR19136:SF81">
    <property type="entry name" value="MOLYBDENUM COFACTOR GUANYLYLTRANSFERASE"/>
    <property type="match status" value="1"/>
</dbReference>
<accession>A0A2W2GLQ1</accession>
<keyword evidence="4" id="KW-0548">Nucleotidyltransferase</keyword>
<keyword evidence="1 4" id="KW-0808">Transferase</keyword>
<evidence type="ECO:0000259" key="3">
    <source>
        <dbReference type="Pfam" id="PF20058"/>
    </source>
</evidence>
<dbReference type="Proteomes" id="UP000248544">
    <property type="component" value="Unassembled WGS sequence"/>
</dbReference>
<sequence length="296" mass="29824">MGTGAKGGPAKGSASGALGGEGVGVPGGTGIVHDAVILAGGGARRLGGRDKPAMVVAGRTLLERVADAVPEAGRLIVVGPSRPLPGAVFAREHPPGGGPVPALRAGLAEVTGPWLALLAADLPFLTGAHVHGLLAAAQGRAGAVLLDAGGREQWLVGVWRTAALREALAAYDGRSLHGLLAPLAPAGLALPGTPWFDCDTMDDLRQARQGAEMNVLAEWTALVCAELGLDPGRVDRDLVLDLTKDVAHGVARPAAPLTAYLLGLAEGQGTAPADAAERLAALARGFERREADSTAE</sequence>
<dbReference type="EMBL" id="POUA01000222">
    <property type="protein sequence ID" value="PZG38078.1"/>
    <property type="molecule type" value="Genomic_DNA"/>
</dbReference>
<dbReference type="InterPro" id="IPR025877">
    <property type="entry name" value="MobA-like_NTP_Trfase"/>
</dbReference>
<feature type="domain" description="DUF6457" evidence="3">
    <location>
        <begin position="212"/>
        <end position="288"/>
    </location>
</feature>
<feature type="domain" description="MobA-like NTP transferase" evidence="2">
    <location>
        <begin position="35"/>
        <end position="181"/>
    </location>
</feature>
<dbReference type="AlphaFoldDB" id="A0A2W2GLQ1"/>
<dbReference type="Pfam" id="PF12804">
    <property type="entry name" value="NTP_transf_3"/>
    <property type="match status" value="1"/>
</dbReference>
<evidence type="ECO:0000259" key="2">
    <source>
        <dbReference type="Pfam" id="PF12804"/>
    </source>
</evidence>
<dbReference type="InterPro" id="IPR045598">
    <property type="entry name" value="DUF6457"/>
</dbReference>